<dbReference type="Proteomes" id="UP000312512">
    <property type="component" value="Unassembled WGS sequence"/>
</dbReference>
<proteinExistence type="predicted"/>
<gene>
    <name evidence="1" type="ORF">FH608_005560</name>
</gene>
<comment type="caution">
    <text evidence="1">The sequence shown here is derived from an EMBL/GenBank/DDBJ whole genome shotgun (WGS) entry which is preliminary data.</text>
</comment>
<protein>
    <submittedName>
        <fullName evidence="1">Uncharacterized protein</fullName>
    </submittedName>
</protein>
<dbReference type="OrthoDB" id="5198602at2"/>
<evidence type="ECO:0000313" key="2">
    <source>
        <dbReference type="Proteomes" id="UP000312512"/>
    </source>
</evidence>
<sequence length="125" mass="13622">MIVDVTGFILCDCAADGVPLPGGLVRDTDRRPGQVHHFCQEPLGKDGGHVPRCCCQHSCPTEREADRNSADVPSIAKTPKPHGHPAPTLQNIKQPILKHPCTTLNGRADFVEIQCTPRSRHHVLP</sequence>
<evidence type="ECO:0000313" key="1">
    <source>
        <dbReference type="EMBL" id="KAB8196242.1"/>
    </source>
</evidence>
<reference evidence="1 2" key="1">
    <citation type="submission" date="2019-10" db="EMBL/GenBank/DDBJ databases">
        <title>Nonomuraea sp. nov., isolated from Phyllanthus amarus.</title>
        <authorList>
            <person name="Klykleung N."/>
            <person name="Tanasupawat S."/>
        </authorList>
    </citation>
    <scope>NUCLEOTIDE SEQUENCE [LARGE SCALE GENOMIC DNA]</scope>
    <source>
        <strain evidence="1 2">PA1-10</strain>
    </source>
</reference>
<name>A0A5C4WRJ7_9ACTN</name>
<dbReference type="AlphaFoldDB" id="A0A5C4WRJ7"/>
<organism evidence="1 2">
    <name type="scientific">Nonomuraea phyllanthi</name>
    <dbReference type="NCBI Taxonomy" id="2219224"/>
    <lineage>
        <taxon>Bacteria</taxon>
        <taxon>Bacillati</taxon>
        <taxon>Actinomycetota</taxon>
        <taxon>Actinomycetes</taxon>
        <taxon>Streptosporangiales</taxon>
        <taxon>Streptosporangiaceae</taxon>
        <taxon>Nonomuraea</taxon>
    </lineage>
</organism>
<keyword evidence="2" id="KW-1185">Reference proteome</keyword>
<accession>A0A5C4WRJ7</accession>
<dbReference type="EMBL" id="VDLX02000002">
    <property type="protein sequence ID" value="KAB8196242.1"/>
    <property type="molecule type" value="Genomic_DNA"/>
</dbReference>